<keyword evidence="2" id="KW-0902">Two-component regulatory system</keyword>
<evidence type="ECO:0000259" key="8">
    <source>
        <dbReference type="PROSITE" id="PS50110"/>
    </source>
</evidence>
<evidence type="ECO:0000256" key="1">
    <source>
        <dbReference type="ARBA" id="ARBA00004123"/>
    </source>
</evidence>
<dbReference type="CDD" id="cd17584">
    <property type="entry name" value="REC_typeB_ARR-like"/>
    <property type="match status" value="1"/>
</dbReference>
<dbReference type="GO" id="GO:0000160">
    <property type="term" value="P:phosphorelay signal transduction system"/>
    <property type="evidence" value="ECO:0007669"/>
    <property type="project" value="UniProtKB-KW"/>
</dbReference>
<protein>
    <recommendedName>
        <fullName evidence="8">Response regulatory domain-containing protein</fullName>
    </recommendedName>
</protein>
<dbReference type="GO" id="GO:0005634">
    <property type="term" value="C:nucleus"/>
    <property type="evidence" value="ECO:0007669"/>
    <property type="project" value="UniProtKB-SubCell"/>
</dbReference>
<dbReference type="PANTHER" id="PTHR43874">
    <property type="entry name" value="TWO-COMPONENT RESPONSE REGULATOR"/>
    <property type="match status" value="1"/>
</dbReference>
<dbReference type="InterPro" id="IPR011006">
    <property type="entry name" value="CheY-like_superfamily"/>
</dbReference>
<evidence type="ECO:0000256" key="7">
    <source>
        <dbReference type="SAM" id="MobiDB-lite"/>
    </source>
</evidence>
<dbReference type="AlphaFoldDB" id="A0A9I9CL52"/>
<evidence type="ECO:0000256" key="6">
    <source>
        <dbReference type="PROSITE-ProRule" id="PRU00169"/>
    </source>
</evidence>
<evidence type="ECO:0000313" key="9">
    <source>
        <dbReference type="EnsemblPlants" id="MELO3C005336.2.1"/>
    </source>
</evidence>
<dbReference type="Gene3D" id="3.40.50.2300">
    <property type="match status" value="1"/>
</dbReference>
<dbReference type="PROSITE" id="PS50110">
    <property type="entry name" value="RESPONSE_REGULATORY"/>
    <property type="match status" value="1"/>
</dbReference>
<sequence length="664" mass="75455">MEEMGHWVTDSLPSFAKNLHVLLVDHDPFSLKHLASLLEQQSYNGTVDHITTTQLASIALSMIQEKGDRFDLVMANVSMPDMDSFSFLHVLLKMNIAVICKLNFAWLYHQILCFHYSQALCCLAVMSSGMNLSVATKALAEGACYFLQKPISKGDLKYMWQHVYRWNRNITKQTYKANCIETAKPRKESVGIQITDAVVLSRSAAAVSYNNNCCINYKPMKNKEKDKSEQIVSHDSLVGSFFGGKRLSADIEGLNLEKRVKYYSEPTKFGFSRIDEDHERRKECYIASDSRTRVVWNAERRRKFTDALNKLARPKLILKMMNEPCLTLRQVANHLQVFESESQFWYPETHSSPPKFNKEYMISSNNVLSHQKYKAQVECFKRRESKLPYRREASKSNFSIRTQLPPLVQQHHETSRFTNGGLTSIFGGERFQLIAPKSLLSPRLPANNFINHDLTTLSHNFQHIGSNYDSVSYKVSKEVGLCPDNVQSFQKEGGAFRTDNCGKFALIGGGVQTTELNFSSVSKMTPELASSHVFDETQFPDNLLDGVVQEVDLTAFKIENQEEIHSMSRDIAVPDSFSLDNVFDGGQELPAASESRGNQQLAEYAYLLDVLEEDPYNFVSDLNLSDVDKYSEWLRNTVLENRSGPDSFISDNADAENSPVENRR</sequence>
<name>A0A9I9CL52_CUCME</name>
<dbReference type="InterPro" id="IPR009057">
    <property type="entry name" value="Homeodomain-like_sf"/>
</dbReference>
<dbReference type="InterPro" id="IPR006447">
    <property type="entry name" value="Myb_dom_plants"/>
</dbReference>
<keyword evidence="4" id="KW-0804">Transcription</keyword>
<dbReference type="GO" id="GO:0009736">
    <property type="term" value="P:cytokinin-activated signaling pathway"/>
    <property type="evidence" value="ECO:0007669"/>
    <property type="project" value="InterPro"/>
</dbReference>
<keyword evidence="5" id="KW-0539">Nucleus</keyword>
<dbReference type="InterPro" id="IPR001789">
    <property type="entry name" value="Sig_transdc_resp-reg_receiver"/>
</dbReference>
<dbReference type="PANTHER" id="PTHR43874:SF87">
    <property type="entry name" value="HTH MYB-TYPE DOMAIN-CONTAINING PROTEIN"/>
    <property type="match status" value="1"/>
</dbReference>
<dbReference type="SUPFAM" id="SSF52172">
    <property type="entry name" value="CheY-like"/>
    <property type="match status" value="1"/>
</dbReference>
<dbReference type="InterPro" id="IPR045279">
    <property type="entry name" value="ARR-like"/>
</dbReference>
<keyword evidence="3" id="KW-0805">Transcription regulation</keyword>
<evidence type="ECO:0000256" key="5">
    <source>
        <dbReference type="ARBA" id="ARBA00023242"/>
    </source>
</evidence>
<feature type="domain" description="Response regulatory" evidence="8">
    <location>
        <begin position="20"/>
        <end position="164"/>
    </location>
</feature>
<evidence type="ECO:0000256" key="4">
    <source>
        <dbReference type="ARBA" id="ARBA00023163"/>
    </source>
</evidence>
<feature type="region of interest" description="Disordered" evidence="7">
    <location>
        <begin position="644"/>
        <end position="664"/>
    </location>
</feature>
<dbReference type="Gramene" id="MELO3C005336.2.1">
    <property type="protein sequence ID" value="MELO3C005336.2.1"/>
    <property type="gene ID" value="MELO3C005336.2"/>
</dbReference>
<proteinExistence type="predicted"/>
<evidence type="ECO:0000256" key="3">
    <source>
        <dbReference type="ARBA" id="ARBA00023015"/>
    </source>
</evidence>
<comment type="caution">
    <text evidence="6">Lacks conserved residue(s) required for the propagation of feature annotation.</text>
</comment>
<dbReference type="Gene3D" id="1.10.10.60">
    <property type="entry name" value="Homeodomain-like"/>
    <property type="match status" value="1"/>
</dbReference>
<dbReference type="NCBIfam" id="TIGR01557">
    <property type="entry name" value="myb_SHAQKYF"/>
    <property type="match status" value="1"/>
</dbReference>
<dbReference type="EnsemblPlants" id="MELO3C005336.2.1">
    <property type="protein sequence ID" value="MELO3C005336.2.1"/>
    <property type="gene ID" value="MELO3C005336.2"/>
</dbReference>
<evidence type="ECO:0000256" key="2">
    <source>
        <dbReference type="ARBA" id="ARBA00023012"/>
    </source>
</evidence>
<accession>A0A9I9CL52</accession>
<dbReference type="SMART" id="SM00448">
    <property type="entry name" value="REC"/>
    <property type="match status" value="1"/>
</dbReference>
<dbReference type="GO" id="GO:0003677">
    <property type="term" value="F:DNA binding"/>
    <property type="evidence" value="ECO:0007669"/>
    <property type="project" value="InterPro"/>
</dbReference>
<comment type="subcellular location">
    <subcellularLocation>
        <location evidence="1">Nucleus</location>
    </subcellularLocation>
</comment>
<reference evidence="9" key="1">
    <citation type="submission" date="2023-03" db="UniProtKB">
        <authorList>
            <consortium name="EnsemblPlants"/>
        </authorList>
    </citation>
    <scope>IDENTIFICATION</scope>
</reference>
<dbReference type="SUPFAM" id="SSF46689">
    <property type="entry name" value="Homeodomain-like"/>
    <property type="match status" value="1"/>
</dbReference>
<organism evidence="9">
    <name type="scientific">Cucumis melo</name>
    <name type="common">Muskmelon</name>
    <dbReference type="NCBI Taxonomy" id="3656"/>
    <lineage>
        <taxon>Eukaryota</taxon>
        <taxon>Viridiplantae</taxon>
        <taxon>Streptophyta</taxon>
        <taxon>Embryophyta</taxon>
        <taxon>Tracheophyta</taxon>
        <taxon>Spermatophyta</taxon>
        <taxon>Magnoliopsida</taxon>
        <taxon>eudicotyledons</taxon>
        <taxon>Gunneridae</taxon>
        <taxon>Pentapetalae</taxon>
        <taxon>rosids</taxon>
        <taxon>fabids</taxon>
        <taxon>Cucurbitales</taxon>
        <taxon>Cucurbitaceae</taxon>
        <taxon>Benincaseae</taxon>
        <taxon>Cucumis</taxon>
    </lineage>
</organism>